<feature type="binding site" evidence="9">
    <location>
        <position position="139"/>
    </location>
    <ligand>
        <name>Zn(2+)</name>
        <dbReference type="ChEBI" id="CHEBI:29105"/>
    </ligand>
</feature>
<evidence type="ECO:0000256" key="6">
    <source>
        <dbReference type="ARBA" id="ARBA00023015"/>
    </source>
</evidence>
<dbReference type="Gene3D" id="3.30.1490.190">
    <property type="match status" value="1"/>
</dbReference>
<comment type="similarity">
    <text evidence="2">Belongs to the Fur family.</text>
</comment>
<organism evidence="11 12">
    <name type="scientific">Paenibacillus ginsengarvi</name>
    <dbReference type="NCBI Taxonomy" id="400777"/>
    <lineage>
        <taxon>Bacteria</taxon>
        <taxon>Bacillati</taxon>
        <taxon>Bacillota</taxon>
        <taxon>Bacilli</taxon>
        <taxon>Bacillales</taxon>
        <taxon>Paenibacillaceae</taxon>
        <taxon>Paenibacillus</taxon>
    </lineage>
</organism>
<keyword evidence="4" id="KW-0678">Repressor</keyword>
<keyword evidence="7" id="KW-0238">DNA-binding</keyword>
<dbReference type="GO" id="GO:1900376">
    <property type="term" value="P:regulation of secondary metabolite biosynthetic process"/>
    <property type="evidence" value="ECO:0007669"/>
    <property type="project" value="TreeGrafter"/>
</dbReference>
<dbReference type="Proteomes" id="UP000282311">
    <property type="component" value="Unassembled WGS sequence"/>
</dbReference>
<reference evidence="11 12" key="1">
    <citation type="journal article" date="2007" name="Int. J. Syst. Evol. Microbiol.">
        <title>Paenibacillus ginsengarvi sp. nov., isolated from soil from ginseng cultivation.</title>
        <authorList>
            <person name="Yoon M.H."/>
            <person name="Ten L.N."/>
            <person name="Im W.T."/>
        </authorList>
    </citation>
    <scope>NUCLEOTIDE SEQUENCE [LARGE SCALE GENOMIC DNA]</scope>
    <source>
        <strain evidence="11 12">KCTC 13059</strain>
    </source>
</reference>
<evidence type="ECO:0000256" key="10">
    <source>
        <dbReference type="PIRSR" id="PIRSR602481-2"/>
    </source>
</evidence>
<comment type="cofactor">
    <cofactor evidence="10">
        <name>Mn(2+)</name>
        <dbReference type="ChEBI" id="CHEBI:29035"/>
    </cofactor>
    <cofactor evidence="10">
        <name>Fe(2+)</name>
        <dbReference type="ChEBI" id="CHEBI:29033"/>
    </cofactor>
    <text evidence="10">Binds 1 Mn(2+) or Fe(2+) ion per subunit.</text>
</comment>
<keyword evidence="5 9" id="KW-0862">Zinc</keyword>
<comment type="caution">
    <text evidence="11">The sequence shown here is derived from an EMBL/GenBank/DDBJ whole genome shotgun (WGS) entry which is preliminary data.</text>
</comment>
<dbReference type="RefSeq" id="WP_120747989.1">
    <property type="nucleotide sequence ID" value="NZ_RBAH01000009.1"/>
</dbReference>
<dbReference type="GO" id="GO:0000976">
    <property type="term" value="F:transcription cis-regulatory region binding"/>
    <property type="evidence" value="ECO:0007669"/>
    <property type="project" value="TreeGrafter"/>
</dbReference>
<dbReference type="InterPro" id="IPR036390">
    <property type="entry name" value="WH_DNA-bd_sf"/>
</dbReference>
<evidence type="ECO:0000256" key="1">
    <source>
        <dbReference type="ARBA" id="ARBA00004496"/>
    </source>
</evidence>
<feature type="binding site" evidence="10">
    <location>
        <position position="114"/>
    </location>
    <ligand>
        <name>Fe cation</name>
        <dbReference type="ChEBI" id="CHEBI:24875"/>
    </ligand>
</feature>
<dbReference type="EMBL" id="RBAH01000009">
    <property type="protein sequence ID" value="RKN84253.1"/>
    <property type="molecule type" value="Genomic_DNA"/>
</dbReference>
<dbReference type="GO" id="GO:0045892">
    <property type="term" value="P:negative regulation of DNA-templated transcription"/>
    <property type="evidence" value="ECO:0007669"/>
    <property type="project" value="TreeGrafter"/>
</dbReference>
<dbReference type="CDD" id="cd07153">
    <property type="entry name" value="Fur_like"/>
    <property type="match status" value="1"/>
</dbReference>
<gene>
    <name evidence="11" type="ORF">D7M11_14730</name>
</gene>
<dbReference type="GO" id="GO:0005737">
    <property type="term" value="C:cytoplasm"/>
    <property type="evidence" value="ECO:0007669"/>
    <property type="project" value="UniProtKB-SubCell"/>
</dbReference>
<feature type="binding site" evidence="10">
    <location>
        <position position="93"/>
    </location>
    <ligand>
        <name>Fe cation</name>
        <dbReference type="ChEBI" id="CHEBI:24875"/>
    </ligand>
</feature>
<evidence type="ECO:0000256" key="3">
    <source>
        <dbReference type="ARBA" id="ARBA00022490"/>
    </source>
</evidence>
<dbReference type="InterPro" id="IPR043135">
    <property type="entry name" value="Fur_C"/>
</dbReference>
<protein>
    <submittedName>
        <fullName evidence="11">Transcriptional repressor</fullName>
    </submittedName>
</protein>
<evidence type="ECO:0000313" key="11">
    <source>
        <dbReference type="EMBL" id="RKN84253.1"/>
    </source>
</evidence>
<dbReference type="Pfam" id="PF01475">
    <property type="entry name" value="FUR"/>
    <property type="match status" value="1"/>
</dbReference>
<keyword evidence="8" id="KW-0804">Transcription</keyword>
<accession>A0A3B0CF27</accession>
<feature type="binding site" evidence="10">
    <location>
        <position position="128"/>
    </location>
    <ligand>
        <name>Fe cation</name>
        <dbReference type="ChEBI" id="CHEBI:24875"/>
    </ligand>
</feature>
<dbReference type="AlphaFoldDB" id="A0A3B0CF27"/>
<proteinExistence type="inferred from homology"/>
<evidence type="ECO:0000256" key="5">
    <source>
        <dbReference type="ARBA" id="ARBA00022833"/>
    </source>
</evidence>
<dbReference type="Gene3D" id="1.10.10.10">
    <property type="entry name" value="Winged helix-like DNA-binding domain superfamily/Winged helix DNA-binding domain"/>
    <property type="match status" value="1"/>
</dbReference>
<feature type="binding site" evidence="9">
    <location>
        <position position="102"/>
    </location>
    <ligand>
        <name>Zn(2+)</name>
        <dbReference type="ChEBI" id="CHEBI:29105"/>
    </ligand>
</feature>
<sequence>MTEPDKVKQIIDIMSKNGWRITEQRRTLAEIFVKNDGYLSPKDVYDQMSVDYPSVSFDTVYRNLRLLSEMGALEQFYFMDGGLKFRGSCTNHHHHHLICINCEKTLSFEYCPMEQTLNLPGKFKIVNHRFEVYGICEECQSEQALQTTV</sequence>
<evidence type="ECO:0000313" key="12">
    <source>
        <dbReference type="Proteomes" id="UP000282311"/>
    </source>
</evidence>
<dbReference type="OrthoDB" id="8659436at2"/>
<dbReference type="SUPFAM" id="SSF46785">
    <property type="entry name" value="Winged helix' DNA-binding domain"/>
    <property type="match status" value="1"/>
</dbReference>
<comment type="cofactor">
    <cofactor evidence="9">
        <name>Zn(2+)</name>
        <dbReference type="ChEBI" id="CHEBI:29105"/>
    </cofactor>
    <text evidence="9">Binds 1 zinc ion per subunit.</text>
</comment>
<dbReference type="InterPro" id="IPR002481">
    <property type="entry name" value="FUR"/>
</dbReference>
<evidence type="ECO:0000256" key="8">
    <source>
        <dbReference type="ARBA" id="ARBA00023163"/>
    </source>
</evidence>
<dbReference type="GO" id="GO:0003700">
    <property type="term" value="F:DNA-binding transcription factor activity"/>
    <property type="evidence" value="ECO:0007669"/>
    <property type="project" value="InterPro"/>
</dbReference>
<evidence type="ECO:0000256" key="9">
    <source>
        <dbReference type="PIRSR" id="PIRSR602481-1"/>
    </source>
</evidence>
<dbReference type="InterPro" id="IPR036388">
    <property type="entry name" value="WH-like_DNA-bd_sf"/>
</dbReference>
<feature type="binding site" evidence="9">
    <location>
        <position position="136"/>
    </location>
    <ligand>
        <name>Zn(2+)</name>
        <dbReference type="ChEBI" id="CHEBI:29105"/>
    </ligand>
</feature>
<keyword evidence="3" id="KW-0963">Cytoplasm</keyword>
<keyword evidence="10" id="KW-0408">Iron</keyword>
<dbReference type="PANTHER" id="PTHR33202">
    <property type="entry name" value="ZINC UPTAKE REGULATION PROTEIN"/>
    <property type="match status" value="1"/>
</dbReference>
<dbReference type="GO" id="GO:0008270">
    <property type="term" value="F:zinc ion binding"/>
    <property type="evidence" value="ECO:0007669"/>
    <property type="project" value="TreeGrafter"/>
</dbReference>
<evidence type="ECO:0000256" key="4">
    <source>
        <dbReference type="ARBA" id="ARBA00022491"/>
    </source>
</evidence>
<dbReference type="PANTHER" id="PTHR33202:SF1">
    <property type="entry name" value="FERRIC UPTAKE REGULATION PROTEIN"/>
    <property type="match status" value="1"/>
</dbReference>
<evidence type="ECO:0000256" key="2">
    <source>
        <dbReference type="ARBA" id="ARBA00007957"/>
    </source>
</evidence>
<keyword evidence="9" id="KW-0479">Metal-binding</keyword>
<feature type="binding site" evidence="9">
    <location>
        <position position="99"/>
    </location>
    <ligand>
        <name>Zn(2+)</name>
        <dbReference type="ChEBI" id="CHEBI:29105"/>
    </ligand>
</feature>
<keyword evidence="6" id="KW-0805">Transcription regulation</keyword>
<name>A0A3B0CF27_9BACL</name>
<keyword evidence="12" id="KW-1185">Reference proteome</keyword>
<comment type="subcellular location">
    <subcellularLocation>
        <location evidence="1">Cytoplasm</location>
    </subcellularLocation>
</comment>
<evidence type="ECO:0000256" key="7">
    <source>
        <dbReference type="ARBA" id="ARBA00023125"/>
    </source>
</evidence>